<dbReference type="STRING" id="553973.CLOHYLEM_06455"/>
<evidence type="ECO:0000256" key="7">
    <source>
        <dbReference type="ARBA" id="ARBA00023136"/>
    </source>
</evidence>
<dbReference type="eggNOG" id="COG1172">
    <property type="taxonomic scope" value="Bacteria"/>
</dbReference>
<reference evidence="9" key="2">
    <citation type="submission" date="2013-06" db="EMBL/GenBank/DDBJ databases">
        <title>Draft genome sequence of Clostridium hylemonae (DSM 15053).</title>
        <authorList>
            <person name="Sudarsanam P."/>
            <person name="Ley R."/>
            <person name="Guruge J."/>
            <person name="Turnbaugh P.J."/>
            <person name="Mahowald M."/>
            <person name="Liep D."/>
            <person name="Gordon J."/>
        </authorList>
    </citation>
    <scope>NUCLEOTIDE SEQUENCE</scope>
    <source>
        <strain evidence="9">DSM 15053</strain>
    </source>
</reference>
<keyword evidence="5 8" id="KW-0812">Transmembrane</keyword>
<reference evidence="9" key="1">
    <citation type="submission" date="2009-02" db="EMBL/GenBank/DDBJ databases">
        <authorList>
            <person name="Fulton L."/>
            <person name="Clifton S."/>
            <person name="Fulton B."/>
            <person name="Xu J."/>
            <person name="Minx P."/>
            <person name="Pepin K.H."/>
            <person name="Johnson M."/>
            <person name="Bhonagiri V."/>
            <person name="Nash W.E."/>
            <person name="Mardis E.R."/>
            <person name="Wilson R.K."/>
        </authorList>
    </citation>
    <scope>NUCLEOTIDE SEQUENCE [LARGE SCALE GENOMIC DNA]</scope>
    <source>
        <strain evidence="9">DSM 15053</strain>
    </source>
</reference>
<dbReference type="Proteomes" id="UP000004893">
    <property type="component" value="Unassembled WGS sequence"/>
</dbReference>
<keyword evidence="4" id="KW-0997">Cell inner membrane</keyword>
<organism evidence="9 10">
    <name type="scientific">[Clostridium] hylemonae DSM 15053</name>
    <dbReference type="NCBI Taxonomy" id="553973"/>
    <lineage>
        <taxon>Bacteria</taxon>
        <taxon>Bacillati</taxon>
        <taxon>Bacillota</taxon>
        <taxon>Clostridia</taxon>
        <taxon>Lachnospirales</taxon>
        <taxon>Lachnospiraceae</taxon>
    </lineage>
</organism>
<dbReference type="HOGENOM" id="CLU_028880_0_1_9"/>
<name>C0C2Z8_9FIRM</name>
<dbReference type="PANTHER" id="PTHR32196">
    <property type="entry name" value="ABC TRANSPORTER PERMEASE PROTEIN YPHD-RELATED-RELATED"/>
    <property type="match status" value="1"/>
</dbReference>
<evidence type="ECO:0000313" key="9">
    <source>
        <dbReference type="EMBL" id="EEG73509.1"/>
    </source>
</evidence>
<feature type="transmembrane region" description="Helical" evidence="8">
    <location>
        <begin position="206"/>
        <end position="226"/>
    </location>
</feature>
<comment type="subcellular location">
    <subcellularLocation>
        <location evidence="1">Cell membrane</location>
        <topology evidence="1">Multi-pass membrane protein</topology>
    </subcellularLocation>
</comment>
<dbReference type="RefSeq" id="WP_006443814.1">
    <property type="nucleotide sequence ID" value="NZ_CP036524.1"/>
</dbReference>
<dbReference type="AlphaFoldDB" id="C0C2Z8"/>
<protein>
    <submittedName>
        <fullName evidence="9">Branched-chain amino acid ABC transporter, permease protein</fullName>
    </submittedName>
</protein>
<keyword evidence="6 8" id="KW-1133">Transmembrane helix</keyword>
<dbReference type="EMBL" id="ABYI02000024">
    <property type="protein sequence ID" value="EEG73509.1"/>
    <property type="molecule type" value="Genomic_DNA"/>
</dbReference>
<keyword evidence="10" id="KW-1185">Reference proteome</keyword>
<evidence type="ECO:0000256" key="2">
    <source>
        <dbReference type="ARBA" id="ARBA00022448"/>
    </source>
</evidence>
<evidence type="ECO:0000256" key="1">
    <source>
        <dbReference type="ARBA" id="ARBA00004651"/>
    </source>
</evidence>
<keyword evidence="7 8" id="KW-0472">Membrane</keyword>
<evidence type="ECO:0000313" key="10">
    <source>
        <dbReference type="Proteomes" id="UP000004893"/>
    </source>
</evidence>
<keyword evidence="2" id="KW-0813">Transport</keyword>
<feature type="transmembrane region" description="Helical" evidence="8">
    <location>
        <begin position="88"/>
        <end position="111"/>
    </location>
</feature>
<comment type="caution">
    <text evidence="9">The sequence shown here is derived from an EMBL/GenBank/DDBJ whole genome shotgun (WGS) entry which is preliminary data.</text>
</comment>
<dbReference type="PANTHER" id="PTHR32196:SF21">
    <property type="entry name" value="ABC TRANSPORTER PERMEASE PROTEIN YPHD-RELATED"/>
    <property type="match status" value="1"/>
</dbReference>
<evidence type="ECO:0000256" key="6">
    <source>
        <dbReference type="ARBA" id="ARBA00022989"/>
    </source>
</evidence>
<feature type="transmembrane region" description="Helical" evidence="8">
    <location>
        <begin position="262"/>
        <end position="281"/>
    </location>
</feature>
<dbReference type="OrthoDB" id="9813906at2"/>
<sequence>MKKIFAKRETTLLLAILIVAVITTVINPQFLTPFNIINIISTNAANAIMAVGMTAVLIVGGIDISVSAQLVTVGVLAGKLMQMQALNIVTMFLAFFVIGSLLGAVNGTLVARTNLPPIIVSLAMMNIFRGFILDWTRGSWLMGLPKYFLSLGTGKWLGLPISIYILAAAAAAMHFILRYTAIGRQIYAVGGNKTAAVRMGVSLSKVYIFVFASLGALTGIAAIVYFSPSGAILPTAANGLEMTIVASVVLGGTSINGGKGNVLSTLLGVLLLGLIQNALVLAHVQAYWQNILNGICIVIPVIIDAVNTKREQGEYRLPHIFDRMQPAKAD</sequence>
<accession>C0C2Z8</accession>
<evidence type="ECO:0000256" key="8">
    <source>
        <dbReference type="SAM" id="Phobius"/>
    </source>
</evidence>
<feature type="transmembrane region" description="Helical" evidence="8">
    <location>
        <begin position="156"/>
        <end position="177"/>
    </location>
</feature>
<feature type="transmembrane region" description="Helical" evidence="8">
    <location>
        <begin position="287"/>
        <end position="306"/>
    </location>
</feature>
<dbReference type="Pfam" id="PF02653">
    <property type="entry name" value="BPD_transp_2"/>
    <property type="match status" value="1"/>
</dbReference>
<evidence type="ECO:0000256" key="5">
    <source>
        <dbReference type="ARBA" id="ARBA00022692"/>
    </source>
</evidence>
<feature type="transmembrane region" description="Helical" evidence="8">
    <location>
        <begin position="12"/>
        <end position="30"/>
    </location>
</feature>
<dbReference type="GO" id="GO:0022857">
    <property type="term" value="F:transmembrane transporter activity"/>
    <property type="evidence" value="ECO:0007669"/>
    <property type="project" value="InterPro"/>
</dbReference>
<evidence type="ECO:0000256" key="4">
    <source>
        <dbReference type="ARBA" id="ARBA00022519"/>
    </source>
</evidence>
<dbReference type="CDD" id="cd06579">
    <property type="entry name" value="TM_PBP1_transp_AraH_like"/>
    <property type="match status" value="1"/>
</dbReference>
<proteinExistence type="predicted"/>
<gene>
    <name evidence="9" type="ORF">CLOHYLEM_06455</name>
</gene>
<evidence type="ECO:0000256" key="3">
    <source>
        <dbReference type="ARBA" id="ARBA00022475"/>
    </source>
</evidence>
<feature type="transmembrane region" description="Helical" evidence="8">
    <location>
        <begin position="36"/>
        <end position="59"/>
    </location>
</feature>
<feature type="transmembrane region" description="Helical" evidence="8">
    <location>
        <begin position="232"/>
        <end position="250"/>
    </location>
</feature>
<dbReference type="InterPro" id="IPR001851">
    <property type="entry name" value="ABC_transp_permease"/>
</dbReference>
<keyword evidence="3" id="KW-1003">Cell membrane</keyword>
<feature type="transmembrane region" description="Helical" evidence="8">
    <location>
        <begin position="118"/>
        <end position="136"/>
    </location>
</feature>
<dbReference type="GO" id="GO:0005886">
    <property type="term" value="C:plasma membrane"/>
    <property type="evidence" value="ECO:0007669"/>
    <property type="project" value="UniProtKB-SubCell"/>
</dbReference>